<feature type="compositionally biased region" description="Polar residues" evidence="1">
    <location>
        <begin position="178"/>
        <end position="187"/>
    </location>
</feature>
<dbReference type="AlphaFoldDB" id="A0A9P4TPS8"/>
<evidence type="ECO:0000313" key="2">
    <source>
        <dbReference type="EMBL" id="KAF3010800.1"/>
    </source>
</evidence>
<sequence>MSDYGDDYSDYGEDWFYIEEEFIAADDLAEHAVASPPPTTYADEDAAEDWDRFDYFNDLEYASDGYDDAVFQTHNTKGAQIGEKRKRHVKPSQSKKRQRMPGNTEEAAKGMSPIVWRSQASRGQQPKLLEENAQTYTVLQDWRKKLVDTPQWARGPVPQSPTVQAAKEQQRIAEIANTAGSASAPSTSDREDDVVLEDEMDIDPGALMAALQSRLAEAGGPLSGMDPQQLLDFAMRMATGKDAGDDIAGEMADAMLNQGDESGEEDPEAEANLLSWVAQQRNSGADPSADAQNTPTTNDATHPPAPPKDTPVPHTNVKTSETATRNRSQNSTSLKRKAGSDDDKNGDPAKPAKKRATRTFDAPTAASQARTASSRTTRAGRKK</sequence>
<feature type="compositionally biased region" description="Basic residues" evidence="1">
    <location>
        <begin position="84"/>
        <end position="99"/>
    </location>
</feature>
<evidence type="ECO:0000256" key="1">
    <source>
        <dbReference type="SAM" id="MobiDB-lite"/>
    </source>
</evidence>
<comment type="caution">
    <text evidence="2">The sequence shown here is derived from an EMBL/GenBank/DDBJ whole genome shotgun (WGS) entry which is preliminary data.</text>
</comment>
<accession>A0A9P4TPS8</accession>
<name>A0A9P4TPS8_CURKU</name>
<organism evidence="2 3">
    <name type="scientific">Curvularia kusanoi</name>
    <name type="common">Cochliobolus kusanoi</name>
    <dbReference type="NCBI Taxonomy" id="90978"/>
    <lineage>
        <taxon>Eukaryota</taxon>
        <taxon>Fungi</taxon>
        <taxon>Dikarya</taxon>
        <taxon>Ascomycota</taxon>
        <taxon>Pezizomycotina</taxon>
        <taxon>Dothideomycetes</taxon>
        <taxon>Pleosporomycetidae</taxon>
        <taxon>Pleosporales</taxon>
        <taxon>Pleosporineae</taxon>
        <taxon>Pleosporaceae</taxon>
        <taxon>Curvularia</taxon>
    </lineage>
</organism>
<gene>
    <name evidence="2" type="ORF">E8E13_008266</name>
</gene>
<feature type="compositionally biased region" description="Low complexity" evidence="1">
    <location>
        <begin position="362"/>
        <end position="377"/>
    </location>
</feature>
<feature type="compositionally biased region" description="Polar residues" evidence="1">
    <location>
        <begin position="277"/>
        <end position="300"/>
    </location>
</feature>
<dbReference type="Proteomes" id="UP000801428">
    <property type="component" value="Unassembled WGS sequence"/>
</dbReference>
<dbReference type="OrthoDB" id="3933088at2759"/>
<keyword evidence="3" id="KW-1185">Reference proteome</keyword>
<dbReference type="EMBL" id="SWKU01000001">
    <property type="protein sequence ID" value="KAF3010800.1"/>
    <property type="molecule type" value="Genomic_DNA"/>
</dbReference>
<feature type="region of interest" description="Disordered" evidence="1">
    <location>
        <begin position="150"/>
        <end position="169"/>
    </location>
</feature>
<evidence type="ECO:0000313" key="3">
    <source>
        <dbReference type="Proteomes" id="UP000801428"/>
    </source>
</evidence>
<feature type="region of interest" description="Disordered" evidence="1">
    <location>
        <begin position="242"/>
        <end position="383"/>
    </location>
</feature>
<feature type="region of interest" description="Disordered" evidence="1">
    <location>
        <begin position="174"/>
        <end position="193"/>
    </location>
</feature>
<feature type="region of interest" description="Disordered" evidence="1">
    <location>
        <begin position="78"/>
        <end position="111"/>
    </location>
</feature>
<reference evidence="2" key="1">
    <citation type="submission" date="2019-04" db="EMBL/GenBank/DDBJ databases">
        <title>Sequencing of skin fungus with MAO and IRED activity.</title>
        <authorList>
            <person name="Marsaioli A.J."/>
            <person name="Bonatto J.M.C."/>
            <person name="Reis Junior O."/>
        </authorList>
    </citation>
    <scope>NUCLEOTIDE SEQUENCE</scope>
    <source>
        <strain evidence="2">30M1</strain>
    </source>
</reference>
<proteinExistence type="predicted"/>
<feature type="compositionally biased region" description="Polar residues" evidence="1">
    <location>
        <begin position="316"/>
        <end position="333"/>
    </location>
</feature>
<protein>
    <submittedName>
        <fullName evidence="2">Uncharacterized protein</fullName>
    </submittedName>
</protein>
<feature type="compositionally biased region" description="Basic and acidic residues" evidence="1">
    <location>
        <begin position="338"/>
        <end position="347"/>
    </location>
</feature>